<sequence>MEECKLCGKNGEDLSLLSANHKELGKIMVCRECWVKLYEENRMLSCNTGSSGGICPTCR</sequence>
<name>X1PH27_9ZZZZ</name>
<protein>
    <submittedName>
        <fullName evidence="1">Uncharacterized protein</fullName>
    </submittedName>
</protein>
<accession>X1PH27</accession>
<dbReference type="EMBL" id="BARV01036603">
    <property type="protein sequence ID" value="GAI55602.1"/>
    <property type="molecule type" value="Genomic_DNA"/>
</dbReference>
<reference evidence="1" key="1">
    <citation type="journal article" date="2014" name="Front. Microbiol.">
        <title>High frequency of phylogenetically diverse reductive dehalogenase-homologous genes in deep subseafloor sedimentary metagenomes.</title>
        <authorList>
            <person name="Kawai M."/>
            <person name="Futagami T."/>
            <person name="Toyoda A."/>
            <person name="Takaki Y."/>
            <person name="Nishi S."/>
            <person name="Hori S."/>
            <person name="Arai W."/>
            <person name="Tsubouchi T."/>
            <person name="Morono Y."/>
            <person name="Uchiyama I."/>
            <person name="Ito T."/>
            <person name="Fujiyama A."/>
            <person name="Inagaki F."/>
            <person name="Takami H."/>
        </authorList>
    </citation>
    <scope>NUCLEOTIDE SEQUENCE</scope>
    <source>
        <strain evidence="1">Expedition CK06-06</strain>
    </source>
</reference>
<organism evidence="1">
    <name type="scientific">marine sediment metagenome</name>
    <dbReference type="NCBI Taxonomy" id="412755"/>
    <lineage>
        <taxon>unclassified sequences</taxon>
        <taxon>metagenomes</taxon>
        <taxon>ecological metagenomes</taxon>
    </lineage>
</organism>
<gene>
    <name evidence="1" type="ORF">S06H3_56836</name>
</gene>
<comment type="caution">
    <text evidence="1">The sequence shown here is derived from an EMBL/GenBank/DDBJ whole genome shotgun (WGS) entry which is preliminary data.</text>
</comment>
<dbReference type="AlphaFoldDB" id="X1PH27"/>
<evidence type="ECO:0000313" key="1">
    <source>
        <dbReference type="EMBL" id="GAI55602.1"/>
    </source>
</evidence>
<proteinExistence type="predicted"/>